<dbReference type="GO" id="GO:0046872">
    <property type="term" value="F:metal ion binding"/>
    <property type="evidence" value="ECO:0007669"/>
    <property type="project" value="UniProtKB-KW"/>
</dbReference>
<evidence type="ECO:0000256" key="4">
    <source>
        <dbReference type="ARBA" id="ARBA00022475"/>
    </source>
</evidence>
<dbReference type="AlphaFoldDB" id="A0A927E5W3"/>
<dbReference type="GO" id="GO:0009055">
    <property type="term" value="F:electron transfer activity"/>
    <property type="evidence" value="ECO:0007669"/>
    <property type="project" value="InterPro"/>
</dbReference>
<evidence type="ECO:0000256" key="8">
    <source>
        <dbReference type="ARBA" id="ARBA00022982"/>
    </source>
</evidence>
<evidence type="ECO:0000256" key="6">
    <source>
        <dbReference type="ARBA" id="ARBA00022692"/>
    </source>
</evidence>
<feature type="transmembrane region" description="Helical" evidence="13">
    <location>
        <begin position="148"/>
        <end position="170"/>
    </location>
</feature>
<proteinExistence type="inferred from homology"/>
<dbReference type="InterPro" id="IPR016174">
    <property type="entry name" value="Di-haem_cyt_TM"/>
</dbReference>
<dbReference type="EMBL" id="JACXWY010000002">
    <property type="protein sequence ID" value="MBD3844757.1"/>
    <property type="molecule type" value="Genomic_DNA"/>
</dbReference>
<protein>
    <submittedName>
        <fullName evidence="15">Cytochrome b</fullName>
    </submittedName>
</protein>
<evidence type="ECO:0000256" key="1">
    <source>
        <dbReference type="ARBA" id="ARBA00001970"/>
    </source>
</evidence>
<evidence type="ECO:0000256" key="11">
    <source>
        <dbReference type="ARBA" id="ARBA00023136"/>
    </source>
</evidence>
<dbReference type="Proteomes" id="UP000619295">
    <property type="component" value="Unassembled WGS sequence"/>
</dbReference>
<evidence type="ECO:0000259" key="14">
    <source>
        <dbReference type="Pfam" id="PF01292"/>
    </source>
</evidence>
<dbReference type="GO" id="GO:0022904">
    <property type="term" value="P:respiratory electron transport chain"/>
    <property type="evidence" value="ECO:0007669"/>
    <property type="project" value="InterPro"/>
</dbReference>
<dbReference type="PANTHER" id="PTHR30529:SF1">
    <property type="entry name" value="CYTOCHROME B561 HOMOLOG 2"/>
    <property type="match status" value="1"/>
</dbReference>
<gene>
    <name evidence="15" type="ORF">IED13_03535</name>
</gene>
<feature type="transmembrane region" description="Helical" evidence="13">
    <location>
        <begin position="21"/>
        <end position="42"/>
    </location>
</feature>
<evidence type="ECO:0000256" key="12">
    <source>
        <dbReference type="ARBA" id="ARBA00037975"/>
    </source>
</evidence>
<dbReference type="PANTHER" id="PTHR30529">
    <property type="entry name" value="CYTOCHROME B561"/>
    <property type="match status" value="1"/>
</dbReference>
<sequence length="188" mass="20832">MANPSSRPAATSFYDVVSRRLHWGMAVLILAAFALGLTVDVFPKSWEHAVVETHKVIGIAILLLLLIRFGWRLSHRAPAPLESSAALALAARAGHVFLYVLMLLVPVIGLVYAIRRGQGIDFGLFALPPFQAPEARAVTRPIREWHEWAAYGLIGLACLHALAALWHHLVRKDDTLRRMLPDASQRPL</sequence>
<comment type="subcellular location">
    <subcellularLocation>
        <location evidence="2">Cell membrane</location>
        <topology evidence="2">Multi-pass membrane protein</topology>
    </subcellularLocation>
</comment>
<dbReference type="InterPro" id="IPR011577">
    <property type="entry name" value="Cyt_b561_bac/Ni-Hgenase"/>
</dbReference>
<evidence type="ECO:0000313" key="16">
    <source>
        <dbReference type="Proteomes" id="UP000619295"/>
    </source>
</evidence>
<keyword evidence="16" id="KW-1185">Reference proteome</keyword>
<keyword evidence="4" id="KW-1003">Cell membrane</keyword>
<keyword evidence="8" id="KW-0249">Electron transport</keyword>
<keyword evidence="9 13" id="KW-1133">Transmembrane helix</keyword>
<evidence type="ECO:0000256" key="5">
    <source>
        <dbReference type="ARBA" id="ARBA00022617"/>
    </source>
</evidence>
<dbReference type="GO" id="GO:0005886">
    <property type="term" value="C:plasma membrane"/>
    <property type="evidence" value="ECO:0007669"/>
    <property type="project" value="UniProtKB-SubCell"/>
</dbReference>
<evidence type="ECO:0000256" key="7">
    <source>
        <dbReference type="ARBA" id="ARBA00022723"/>
    </source>
</evidence>
<feature type="transmembrane region" description="Helical" evidence="13">
    <location>
        <begin position="96"/>
        <end position="114"/>
    </location>
</feature>
<evidence type="ECO:0000256" key="13">
    <source>
        <dbReference type="SAM" id="Phobius"/>
    </source>
</evidence>
<dbReference type="RefSeq" id="WP_191123401.1">
    <property type="nucleotide sequence ID" value="NZ_JACXWY010000002.1"/>
</dbReference>
<keyword evidence="10" id="KW-0408">Iron</keyword>
<dbReference type="Pfam" id="PF01292">
    <property type="entry name" value="Ni_hydr_CYTB"/>
    <property type="match status" value="1"/>
</dbReference>
<comment type="cofactor">
    <cofactor evidence="1">
        <name>heme b</name>
        <dbReference type="ChEBI" id="CHEBI:60344"/>
    </cofactor>
</comment>
<dbReference type="Gene3D" id="1.20.950.20">
    <property type="entry name" value="Transmembrane di-heme cytochromes, Chain C"/>
    <property type="match status" value="1"/>
</dbReference>
<accession>A0A927E5W3</accession>
<keyword evidence="3" id="KW-0813">Transport</keyword>
<feature type="transmembrane region" description="Helical" evidence="13">
    <location>
        <begin position="54"/>
        <end position="71"/>
    </location>
</feature>
<keyword evidence="7" id="KW-0479">Metal-binding</keyword>
<dbReference type="SUPFAM" id="SSF81342">
    <property type="entry name" value="Transmembrane di-heme cytochromes"/>
    <property type="match status" value="1"/>
</dbReference>
<keyword evidence="6 13" id="KW-0812">Transmembrane</keyword>
<comment type="similarity">
    <text evidence="12">Belongs to the cytochrome b561 family.</text>
</comment>
<dbReference type="GO" id="GO:0020037">
    <property type="term" value="F:heme binding"/>
    <property type="evidence" value="ECO:0007669"/>
    <property type="project" value="TreeGrafter"/>
</dbReference>
<evidence type="ECO:0000256" key="3">
    <source>
        <dbReference type="ARBA" id="ARBA00022448"/>
    </source>
</evidence>
<comment type="caution">
    <text evidence="15">The sequence shown here is derived from an EMBL/GenBank/DDBJ whole genome shotgun (WGS) entry which is preliminary data.</text>
</comment>
<reference evidence="15" key="1">
    <citation type="submission" date="2020-09" db="EMBL/GenBank/DDBJ databases">
        <title>Bosea spartocytisi sp. nov. a root nodule endophyte of Spartocytisus supranubius in the high mountain ecosystem fo the Teide National Park (Canary Islands, Spain).</title>
        <authorList>
            <person name="Pulido-Suarez L."/>
            <person name="Peix A."/>
            <person name="Igual J.M."/>
            <person name="Socas-Perez N."/>
            <person name="Velazquez E."/>
            <person name="Flores-Felix J.D."/>
            <person name="Leon-Barrios M."/>
        </authorList>
    </citation>
    <scope>NUCLEOTIDE SEQUENCE</scope>
    <source>
        <strain evidence="15">SSUT16</strain>
    </source>
</reference>
<evidence type="ECO:0000256" key="9">
    <source>
        <dbReference type="ARBA" id="ARBA00022989"/>
    </source>
</evidence>
<dbReference type="InterPro" id="IPR052168">
    <property type="entry name" value="Cytochrome_b561_oxidase"/>
</dbReference>
<evidence type="ECO:0000313" key="15">
    <source>
        <dbReference type="EMBL" id="MBD3844757.1"/>
    </source>
</evidence>
<keyword evidence="5" id="KW-0349">Heme</keyword>
<evidence type="ECO:0000256" key="2">
    <source>
        <dbReference type="ARBA" id="ARBA00004651"/>
    </source>
</evidence>
<keyword evidence="11 13" id="KW-0472">Membrane</keyword>
<name>A0A927E5W3_9HYPH</name>
<feature type="domain" description="Cytochrome b561 bacterial/Ni-hydrogenase" evidence="14">
    <location>
        <begin position="14"/>
        <end position="181"/>
    </location>
</feature>
<evidence type="ECO:0000256" key="10">
    <source>
        <dbReference type="ARBA" id="ARBA00023004"/>
    </source>
</evidence>
<organism evidence="15 16">
    <name type="scientific">Bosea spartocytisi</name>
    <dbReference type="NCBI Taxonomy" id="2773451"/>
    <lineage>
        <taxon>Bacteria</taxon>
        <taxon>Pseudomonadati</taxon>
        <taxon>Pseudomonadota</taxon>
        <taxon>Alphaproteobacteria</taxon>
        <taxon>Hyphomicrobiales</taxon>
        <taxon>Boseaceae</taxon>
        <taxon>Bosea</taxon>
    </lineage>
</organism>